<feature type="transmembrane region" description="Helical" evidence="1">
    <location>
        <begin position="204"/>
        <end position="227"/>
    </location>
</feature>
<dbReference type="Proteomes" id="UP000095621">
    <property type="component" value="Unassembled WGS sequence"/>
</dbReference>
<gene>
    <name evidence="2" type="ORF">ERS852490_00515</name>
    <name evidence="3" type="ORF">GKE48_04625</name>
</gene>
<dbReference type="RefSeq" id="WP_055214450.1">
    <property type="nucleotide sequence ID" value="NZ_CZBU01000001.1"/>
</dbReference>
<protein>
    <submittedName>
        <fullName evidence="3">DUF975 family protein</fullName>
    </submittedName>
    <submittedName>
        <fullName evidence="2">Predicted membrane protein</fullName>
    </submittedName>
</protein>
<organism evidence="2 4">
    <name type="scientific">Lachnospira eligens</name>
    <dbReference type="NCBI Taxonomy" id="39485"/>
    <lineage>
        <taxon>Bacteria</taxon>
        <taxon>Bacillati</taxon>
        <taxon>Bacillota</taxon>
        <taxon>Clostridia</taxon>
        <taxon>Lachnospirales</taxon>
        <taxon>Lachnospiraceae</taxon>
        <taxon>Lachnospira</taxon>
    </lineage>
</organism>
<dbReference type="Proteomes" id="UP000481964">
    <property type="component" value="Unassembled WGS sequence"/>
</dbReference>
<reference evidence="3 5" key="2">
    <citation type="journal article" date="2019" name="Nat. Med.">
        <title>A library of human gut bacterial isolates paired with longitudinal multiomics data enables mechanistic microbiome research.</title>
        <authorList>
            <person name="Poyet M."/>
            <person name="Groussin M."/>
            <person name="Gibbons S.M."/>
            <person name="Avila-Pacheco J."/>
            <person name="Jiang X."/>
            <person name="Kearney S.M."/>
            <person name="Perrotta A.R."/>
            <person name="Berdy B."/>
            <person name="Zhao S."/>
            <person name="Lieberman T.D."/>
            <person name="Swanson P.K."/>
            <person name="Smith M."/>
            <person name="Roesemann S."/>
            <person name="Alexander J.E."/>
            <person name="Rich S.A."/>
            <person name="Livny J."/>
            <person name="Vlamakis H."/>
            <person name="Clish C."/>
            <person name="Bullock K."/>
            <person name="Deik A."/>
            <person name="Scott J."/>
            <person name="Pierce K.A."/>
            <person name="Xavier R.J."/>
            <person name="Alm E.J."/>
        </authorList>
    </citation>
    <scope>NUCLEOTIDE SEQUENCE [LARGE SCALE GENOMIC DNA]</scope>
    <source>
        <strain evidence="3 5">BIOML-A1</strain>
    </source>
</reference>
<feature type="transmembrane region" description="Helical" evidence="1">
    <location>
        <begin position="115"/>
        <end position="134"/>
    </location>
</feature>
<feature type="transmembrane region" description="Helical" evidence="1">
    <location>
        <begin position="265"/>
        <end position="291"/>
    </location>
</feature>
<dbReference type="Pfam" id="PF06161">
    <property type="entry name" value="DUF975"/>
    <property type="match status" value="1"/>
</dbReference>
<sequence length="638" mass="72507">MDFKRKELAKNAKKNLKKHYWLLVAVCLFAAFIGSEFTETMEAFKSLGTVNNEIQGAASVEANVDTVANSSVVSSVVQAMGAVITGDDDFGRTQSDAKVSEAKDNSTKVLGRTRGVFASLVNAITSGGIVFTFVDSLSSVISSRRAVVLILLIAALMVYVFITFFIKKTYLVISRRIVLETRTYDAVPPGKFMFLLRVKRWMKASWVLIVNNVYEILWSLTIVGIFVKHFSYMLVPYIIAENPDMKANEAITLSRKMMKGYKWRAFLYGLSFIGWTVIGMATLGVVGVLFVNPYKAAFYAEFYANVRAVYLEKEPEAVQWLNDSYLYERPSEEQLKNAYADVFKLIDSPQPQMDFDDYHNSRIRRLKKLRVFLANTFGIILINSKAELEFEEKKKEMLRMSKNKAEAVGKAYPARLFNLKEHRVDLENTVYMRNYSIPSLILIFFSLCFVGWIWEVTLHLISSHTFVNRGVLHGPWLPIYGSGGILILICLKKLRNKPVVEFFASVVLCGFVEYFTSLYLEISCGRRWWNYNGYFLNLNGRICAEGLLVFGLGGVAIVYIIAPLLDNFFRKIKLRVVGAVCAALIVAFIVDMVYSKKNPNTGKGISTFNDNTPEYMLAEMYQGAEDRYEDRISFNQKF</sequence>
<evidence type="ECO:0000313" key="4">
    <source>
        <dbReference type="Proteomes" id="UP000095621"/>
    </source>
</evidence>
<dbReference type="EMBL" id="WKRD01000003">
    <property type="protein sequence ID" value="MSC56741.1"/>
    <property type="molecule type" value="Genomic_DNA"/>
</dbReference>
<keyword evidence="1" id="KW-0812">Transmembrane</keyword>
<feature type="transmembrane region" description="Helical" evidence="1">
    <location>
        <begin position="542"/>
        <end position="562"/>
    </location>
</feature>
<reference evidence="2 4" key="1">
    <citation type="submission" date="2015-09" db="EMBL/GenBank/DDBJ databases">
        <authorList>
            <consortium name="Pathogen Informatics"/>
        </authorList>
    </citation>
    <scope>NUCLEOTIDE SEQUENCE [LARGE SCALE GENOMIC DNA]</scope>
    <source>
        <strain evidence="2 4">2789STDY5834875</strain>
    </source>
</reference>
<feature type="transmembrane region" description="Helical" evidence="1">
    <location>
        <begin position="574"/>
        <end position="594"/>
    </location>
</feature>
<proteinExistence type="predicted"/>
<feature type="transmembrane region" description="Helical" evidence="1">
    <location>
        <begin position="503"/>
        <end position="522"/>
    </location>
</feature>
<keyword evidence="1" id="KW-0472">Membrane</keyword>
<dbReference type="OrthoDB" id="9784844at2"/>
<dbReference type="PANTHER" id="PTHR40076:SF1">
    <property type="entry name" value="MEMBRANE PROTEIN"/>
    <property type="match status" value="1"/>
</dbReference>
<evidence type="ECO:0000313" key="5">
    <source>
        <dbReference type="Proteomes" id="UP000481964"/>
    </source>
</evidence>
<feature type="transmembrane region" description="Helical" evidence="1">
    <location>
        <begin position="474"/>
        <end position="491"/>
    </location>
</feature>
<dbReference type="Pfam" id="PF06541">
    <property type="entry name" value="ABC_trans_CmpB"/>
    <property type="match status" value="1"/>
</dbReference>
<dbReference type="EMBL" id="CZBU01000001">
    <property type="protein sequence ID" value="CUQ75440.1"/>
    <property type="molecule type" value="Genomic_DNA"/>
</dbReference>
<name>A0A174YXM4_9FIRM</name>
<dbReference type="AlphaFoldDB" id="A0A174YXM4"/>
<feature type="transmembrane region" description="Helical" evidence="1">
    <location>
        <begin position="146"/>
        <end position="166"/>
    </location>
</feature>
<feature type="transmembrane region" description="Helical" evidence="1">
    <location>
        <begin position="20"/>
        <end position="38"/>
    </location>
</feature>
<feature type="transmembrane region" description="Helical" evidence="1">
    <location>
        <begin position="435"/>
        <end position="454"/>
    </location>
</feature>
<dbReference type="InterPro" id="IPR010380">
    <property type="entry name" value="DUF975"/>
</dbReference>
<dbReference type="PANTHER" id="PTHR40076">
    <property type="entry name" value="MEMBRANE PROTEIN-RELATED"/>
    <property type="match status" value="1"/>
</dbReference>
<dbReference type="InterPro" id="IPR010540">
    <property type="entry name" value="CmpB_TMEM229"/>
</dbReference>
<evidence type="ECO:0000313" key="2">
    <source>
        <dbReference type="EMBL" id="CUQ75440.1"/>
    </source>
</evidence>
<accession>A0A174YXM4</accession>
<evidence type="ECO:0000256" key="1">
    <source>
        <dbReference type="SAM" id="Phobius"/>
    </source>
</evidence>
<keyword evidence="1" id="KW-1133">Transmembrane helix</keyword>
<evidence type="ECO:0000313" key="3">
    <source>
        <dbReference type="EMBL" id="MSC56741.1"/>
    </source>
</evidence>